<dbReference type="PANTHER" id="PTHR21485:SF3">
    <property type="entry name" value="N-ACYLNEURAMINATE CYTIDYLYLTRANSFERASE"/>
    <property type="match status" value="1"/>
</dbReference>
<dbReference type="PANTHER" id="PTHR21485">
    <property type="entry name" value="HAD SUPERFAMILY MEMBERS CMAS AND KDSC"/>
    <property type="match status" value="1"/>
</dbReference>
<evidence type="ECO:0000256" key="12">
    <source>
        <dbReference type="PIRSR" id="PIRSR006118-2"/>
    </source>
</evidence>
<sequence>MSLFSELYQRINQPTLERASQIKLLICDVDGVFSDGRIYLGNNGEELKAFHTRDGYGIKALRQAGVEVAVITGRNSAIVQQRMTALSVQYIYQGQENKLAAFEELLQKLQLNAANVAYIGDDLADWQVMQHCGLAVAVKDAHPYLVKHAGYVTSLNGGFGAVRELCDLLLISQQKFGLFDGSSA</sequence>
<evidence type="ECO:0000256" key="2">
    <source>
        <dbReference type="ARBA" id="ARBA00001946"/>
    </source>
</evidence>
<comment type="cofactor">
    <cofactor evidence="2 11 12">
        <name>Mg(2+)</name>
        <dbReference type="ChEBI" id="CHEBI:18420"/>
    </cofactor>
</comment>
<feature type="binding site" evidence="12">
    <location>
        <position position="30"/>
    </location>
    <ligand>
        <name>substrate</name>
    </ligand>
</feature>
<dbReference type="GO" id="GO:0009103">
    <property type="term" value="P:lipopolysaccharide biosynthetic process"/>
    <property type="evidence" value="ECO:0007669"/>
    <property type="project" value="UniProtKB-UniRule"/>
</dbReference>
<evidence type="ECO:0000256" key="3">
    <source>
        <dbReference type="ARBA" id="ARBA00005893"/>
    </source>
</evidence>
<dbReference type="InterPro" id="IPR036412">
    <property type="entry name" value="HAD-like_sf"/>
</dbReference>
<dbReference type="OrthoDB" id="9805604at2"/>
<evidence type="ECO:0000256" key="5">
    <source>
        <dbReference type="ARBA" id="ARBA00013066"/>
    </source>
</evidence>
<dbReference type="SFLD" id="SFLDG01138">
    <property type="entry name" value="C1.6.2:_Deoxy-d-mannose-octulo"/>
    <property type="match status" value="1"/>
</dbReference>
<dbReference type="GO" id="GO:0008781">
    <property type="term" value="F:N-acylneuraminate cytidylyltransferase activity"/>
    <property type="evidence" value="ECO:0007669"/>
    <property type="project" value="TreeGrafter"/>
</dbReference>
<evidence type="ECO:0000313" key="13">
    <source>
        <dbReference type="EMBL" id="GAB58838.1"/>
    </source>
</evidence>
<evidence type="ECO:0000256" key="8">
    <source>
        <dbReference type="ARBA" id="ARBA00022801"/>
    </source>
</evidence>
<dbReference type="NCBIfam" id="TIGR01662">
    <property type="entry name" value="HAD-SF-IIIA"/>
    <property type="match status" value="1"/>
</dbReference>
<dbReference type="NCBIfam" id="TIGR01670">
    <property type="entry name" value="KdsC-phosphatas"/>
    <property type="match status" value="1"/>
</dbReference>
<dbReference type="GO" id="GO:0019143">
    <property type="term" value="F:3-deoxy-manno-octulosonate-8-phosphatase activity"/>
    <property type="evidence" value="ECO:0007669"/>
    <property type="project" value="UniProtKB-UniRule"/>
</dbReference>
<evidence type="ECO:0000256" key="4">
    <source>
        <dbReference type="ARBA" id="ARBA00011881"/>
    </source>
</evidence>
<gene>
    <name evidence="13" type="primary">kdsC</name>
    <name evidence="13" type="ORF">RNAN_1826</name>
</gene>
<dbReference type="EC" id="3.1.3.45" evidence="5 11"/>
<evidence type="ECO:0000256" key="11">
    <source>
        <dbReference type="PIRNR" id="PIRNR006118"/>
    </source>
</evidence>
<evidence type="ECO:0000256" key="9">
    <source>
        <dbReference type="ARBA" id="ARBA00022842"/>
    </source>
</evidence>
<dbReference type="STRING" id="562729.RNAN_1826"/>
<dbReference type="Gene3D" id="3.40.50.1000">
    <property type="entry name" value="HAD superfamily/HAD-like"/>
    <property type="match status" value="1"/>
</dbReference>
<dbReference type="CDD" id="cd01630">
    <property type="entry name" value="HAD_KDO-like"/>
    <property type="match status" value="1"/>
</dbReference>
<feature type="binding site" evidence="12">
    <location>
        <position position="121"/>
    </location>
    <ligand>
        <name>Mg(2+)</name>
        <dbReference type="ChEBI" id="CHEBI:18420"/>
    </ligand>
</feature>
<proteinExistence type="inferred from homology"/>
<dbReference type="SFLD" id="SFLDS00003">
    <property type="entry name" value="Haloacid_Dehalogenase"/>
    <property type="match status" value="1"/>
</dbReference>
<dbReference type="GO" id="GO:0046872">
    <property type="term" value="F:metal ion binding"/>
    <property type="evidence" value="ECO:0007669"/>
    <property type="project" value="UniProtKB-UniRule"/>
</dbReference>
<reference evidence="13 14" key="1">
    <citation type="journal article" date="2012" name="J. Bacteriol.">
        <title>Genome Sequence of the Protease-Producing Bacterium Rheinheimera nanhaiensis E407-8T, Isolated from Deep-Sea Sediment of the South China Sea.</title>
        <authorList>
            <person name="Zhang X.-Y."/>
            <person name="Zhang Y.-J."/>
            <person name="Qin Q.-L."/>
            <person name="Xie B.-B."/>
            <person name="Chen X.-L."/>
            <person name="Zhou B.-C."/>
            <person name="Zhang Y.-Z."/>
        </authorList>
    </citation>
    <scope>NUCLEOTIDE SEQUENCE [LARGE SCALE GENOMIC DNA]</scope>
    <source>
        <strain evidence="13 14">E407-8</strain>
    </source>
</reference>
<keyword evidence="9 11" id="KW-0460">Magnesium</keyword>
<comment type="similarity">
    <text evidence="3 11">Belongs to the KdsC family.</text>
</comment>
<comment type="function">
    <text evidence="11">Catalyzes the hydrolysis of 3-deoxy-D-manno-octulosonate 8-phosphate (KDO 8-P) to 3-deoxy-D-manno-octulosonate (KDO) and inorganic phosphate.</text>
</comment>
<accession>I1DXR0</accession>
<dbReference type="NCBIfam" id="NF007019">
    <property type="entry name" value="PRK09484.1"/>
    <property type="match status" value="1"/>
</dbReference>
<comment type="caution">
    <text evidence="13">The sequence shown here is derived from an EMBL/GenBank/DDBJ whole genome shotgun (WGS) entry which is preliminary data.</text>
</comment>
<name>I1DXR0_9GAMM</name>
<keyword evidence="11" id="KW-0448">Lipopolysaccharide biosynthesis</keyword>
<keyword evidence="8 11" id="KW-0378">Hydrolase</keyword>
<comment type="subunit">
    <text evidence="4 11">Homotetramer.</text>
</comment>
<evidence type="ECO:0000256" key="7">
    <source>
        <dbReference type="ARBA" id="ARBA00022723"/>
    </source>
</evidence>
<evidence type="ECO:0000256" key="1">
    <source>
        <dbReference type="ARBA" id="ARBA00000898"/>
    </source>
</evidence>
<dbReference type="SFLD" id="SFLDG01136">
    <property type="entry name" value="C1.6:_Phosphoserine_Phosphatas"/>
    <property type="match status" value="1"/>
</dbReference>
<dbReference type="FunFam" id="3.40.50.1000:FF:000029">
    <property type="entry name" value="3-deoxy-D-manno-octulosonate 8-phosphate phosphatase KdsC"/>
    <property type="match status" value="1"/>
</dbReference>
<dbReference type="InterPro" id="IPR050793">
    <property type="entry name" value="CMP-NeuNAc_synthase"/>
</dbReference>
<keyword evidence="7 11" id="KW-0479">Metal-binding</keyword>
<keyword evidence="14" id="KW-1185">Reference proteome</keyword>
<evidence type="ECO:0000313" key="14">
    <source>
        <dbReference type="Proteomes" id="UP000004374"/>
    </source>
</evidence>
<evidence type="ECO:0000256" key="10">
    <source>
        <dbReference type="ARBA" id="ARBA00031051"/>
    </source>
</evidence>
<dbReference type="InterPro" id="IPR023214">
    <property type="entry name" value="HAD_sf"/>
</dbReference>
<comment type="catalytic activity">
    <reaction evidence="1 11">
        <text>3-deoxy-alpha-D-manno-2-octulosonate-8-phosphate + H2O = 3-deoxy-alpha-D-manno-oct-2-ulosonate + phosphate</text>
        <dbReference type="Rhea" id="RHEA:11500"/>
        <dbReference type="ChEBI" id="CHEBI:15377"/>
        <dbReference type="ChEBI" id="CHEBI:43474"/>
        <dbReference type="ChEBI" id="CHEBI:85985"/>
        <dbReference type="ChEBI" id="CHEBI:85986"/>
        <dbReference type="EC" id="3.1.3.45"/>
    </reaction>
</comment>
<evidence type="ECO:0000256" key="6">
    <source>
        <dbReference type="ARBA" id="ARBA00020092"/>
    </source>
</evidence>
<dbReference type="PIRSF" id="PIRSF006118">
    <property type="entry name" value="KDO8-P_Ptase"/>
    <property type="match status" value="1"/>
</dbReference>
<dbReference type="RefSeq" id="WP_008220887.1">
    <property type="nucleotide sequence ID" value="NZ_BAFK01000008.1"/>
</dbReference>
<dbReference type="SUPFAM" id="SSF56784">
    <property type="entry name" value="HAD-like"/>
    <property type="match status" value="1"/>
</dbReference>
<dbReference type="InterPro" id="IPR010023">
    <property type="entry name" value="KdsC_fam"/>
</dbReference>
<protein>
    <recommendedName>
        <fullName evidence="6 11">3-deoxy-D-manno-octulosonate 8-phosphate phosphatase KdsC</fullName>
        <ecNumber evidence="5 11">3.1.3.45</ecNumber>
    </recommendedName>
    <alternativeName>
        <fullName evidence="10 11">KDO 8-P phosphatase</fullName>
    </alternativeName>
</protein>
<organism evidence="13 14">
    <name type="scientific">Rheinheimera nanhaiensis E407-8</name>
    <dbReference type="NCBI Taxonomy" id="562729"/>
    <lineage>
        <taxon>Bacteria</taxon>
        <taxon>Pseudomonadati</taxon>
        <taxon>Pseudomonadota</taxon>
        <taxon>Gammaproteobacteria</taxon>
        <taxon>Chromatiales</taxon>
        <taxon>Chromatiaceae</taxon>
        <taxon>Rheinheimera</taxon>
    </lineage>
</organism>
<dbReference type="AlphaFoldDB" id="I1DXR0"/>
<dbReference type="EMBL" id="BAFK01000008">
    <property type="protein sequence ID" value="GAB58838.1"/>
    <property type="molecule type" value="Genomic_DNA"/>
</dbReference>
<dbReference type="InterPro" id="IPR006549">
    <property type="entry name" value="HAD-SF_hydro_IIIA"/>
</dbReference>
<dbReference type="Pfam" id="PF08282">
    <property type="entry name" value="Hydrolase_3"/>
    <property type="match status" value="1"/>
</dbReference>
<dbReference type="Proteomes" id="UP000004374">
    <property type="component" value="Unassembled WGS sequence"/>
</dbReference>
<feature type="binding site" evidence="12">
    <location>
        <position position="28"/>
    </location>
    <ligand>
        <name>Mg(2+)</name>
        <dbReference type="ChEBI" id="CHEBI:18420"/>
    </ligand>
</feature>